<protein>
    <submittedName>
        <fullName evidence="2">Uncharacterized protein</fullName>
    </submittedName>
</protein>
<evidence type="ECO:0000313" key="3">
    <source>
        <dbReference type="Proteomes" id="UP000601361"/>
    </source>
</evidence>
<dbReference type="EMBL" id="BMGS01000014">
    <property type="protein sequence ID" value="GGG59886.1"/>
    <property type="molecule type" value="Genomic_DNA"/>
</dbReference>
<proteinExistence type="predicted"/>
<evidence type="ECO:0000313" key="2">
    <source>
        <dbReference type="EMBL" id="GGG59886.1"/>
    </source>
</evidence>
<name>A0ABQ1X812_9BACT</name>
<reference evidence="3" key="1">
    <citation type="journal article" date="2019" name="Int. J. Syst. Evol. Microbiol.">
        <title>The Global Catalogue of Microorganisms (GCM) 10K type strain sequencing project: providing services to taxonomists for standard genome sequencing and annotation.</title>
        <authorList>
            <consortium name="The Broad Institute Genomics Platform"/>
            <consortium name="The Broad Institute Genome Sequencing Center for Infectious Disease"/>
            <person name="Wu L."/>
            <person name="Ma J."/>
        </authorList>
    </citation>
    <scope>NUCLEOTIDE SEQUENCE [LARGE SCALE GENOMIC DNA]</scope>
    <source>
        <strain evidence="3">CGMCC 1.12990</strain>
    </source>
</reference>
<dbReference type="Proteomes" id="UP000601361">
    <property type="component" value="Unassembled WGS sequence"/>
</dbReference>
<evidence type="ECO:0000256" key="1">
    <source>
        <dbReference type="SAM" id="MobiDB-lite"/>
    </source>
</evidence>
<organism evidence="2 3">
    <name type="scientific">Hymenobacter glacieicola</name>
    <dbReference type="NCBI Taxonomy" id="1562124"/>
    <lineage>
        <taxon>Bacteria</taxon>
        <taxon>Pseudomonadati</taxon>
        <taxon>Bacteroidota</taxon>
        <taxon>Cytophagia</taxon>
        <taxon>Cytophagales</taxon>
        <taxon>Hymenobacteraceae</taxon>
        <taxon>Hymenobacter</taxon>
    </lineage>
</organism>
<accession>A0ABQ1X812</accession>
<comment type="caution">
    <text evidence="2">The sequence shown here is derived from an EMBL/GenBank/DDBJ whole genome shotgun (WGS) entry which is preliminary data.</text>
</comment>
<feature type="region of interest" description="Disordered" evidence="1">
    <location>
        <begin position="51"/>
        <end position="73"/>
    </location>
</feature>
<sequence length="73" mass="8102">MPEAVEISSQEYRVIPAPLYYRNLETGRITVVYGGLADYYGFYAWKLSPAGTARTRPSLPTRPIGSSFPSTTI</sequence>
<gene>
    <name evidence="2" type="ORF">GCM10011378_39850</name>
</gene>
<keyword evidence="3" id="KW-1185">Reference proteome</keyword>